<keyword evidence="3" id="KW-1185">Reference proteome</keyword>
<evidence type="ECO:0000259" key="2">
    <source>
        <dbReference type="Pfam" id="PF14368"/>
    </source>
</evidence>
<dbReference type="PANTHER" id="PTHR33122">
    <property type="entry name" value="LIPID BINDING PROTEIN-RELATED"/>
    <property type="match status" value="1"/>
</dbReference>
<dbReference type="GO" id="GO:0005504">
    <property type="term" value="F:fatty acid binding"/>
    <property type="evidence" value="ECO:0007669"/>
    <property type="project" value="InterPro"/>
</dbReference>
<keyword evidence="1" id="KW-1133">Transmembrane helix</keyword>
<dbReference type="Pfam" id="PF14368">
    <property type="entry name" value="LTP_2"/>
    <property type="match status" value="1"/>
</dbReference>
<evidence type="ECO:0000313" key="4">
    <source>
        <dbReference type="RefSeq" id="XP_039131710.1"/>
    </source>
</evidence>
<evidence type="ECO:0000313" key="3">
    <source>
        <dbReference type="Proteomes" id="UP001515500"/>
    </source>
</evidence>
<evidence type="ECO:0000256" key="1">
    <source>
        <dbReference type="SAM" id="Phobius"/>
    </source>
</evidence>
<dbReference type="GeneID" id="120268339"/>
<dbReference type="Gene3D" id="1.10.110.10">
    <property type="entry name" value="Plant lipid-transfer and hydrophobic proteins"/>
    <property type="match status" value="1"/>
</dbReference>
<sequence length="119" mass="12364">MVSVKYVWLVCLLIMIGVIAAGFEGAEGAGECGSIPVERMAIKLAPCASASQNTRAKVSASCCAEVQKLGKNPRCLCAVMLSNTAKSAGVKPAIAMTIPKRCNLAKRPVGYKCGGYTLP</sequence>
<dbReference type="GO" id="GO:0009627">
    <property type="term" value="P:systemic acquired resistance"/>
    <property type="evidence" value="ECO:0007669"/>
    <property type="project" value="InterPro"/>
</dbReference>
<feature type="domain" description="Bifunctional inhibitor/plant lipid transfer protein/seed storage helical" evidence="2">
    <location>
        <begin position="41"/>
        <end position="109"/>
    </location>
</feature>
<accession>A0AB40BW89</accession>
<dbReference type="AlphaFoldDB" id="A0AB40BW89"/>
<reference evidence="4" key="1">
    <citation type="submission" date="2025-08" db="UniProtKB">
        <authorList>
            <consortium name="RefSeq"/>
        </authorList>
    </citation>
    <scope>IDENTIFICATION</scope>
</reference>
<name>A0AB40BW89_DIOCR</name>
<organism evidence="3 4">
    <name type="scientific">Dioscorea cayennensis subsp. rotundata</name>
    <name type="common">White Guinea yam</name>
    <name type="synonym">Dioscorea rotundata</name>
    <dbReference type="NCBI Taxonomy" id="55577"/>
    <lineage>
        <taxon>Eukaryota</taxon>
        <taxon>Viridiplantae</taxon>
        <taxon>Streptophyta</taxon>
        <taxon>Embryophyta</taxon>
        <taxon>Tracheophyta</taxon>
        <taxon>Spermatophyta</taxon>
        <taxon>Magnoliopsida</taxon>
        <taxon>Liliopsida</taxon>
        <taxon>Dioscoreales</taxon>
        <taxon>Dioscoreaceae</taxon>
        <taxon>Dioscorea</taxon>
    </lineage>
</organism>
<dbReference type="InterPro" id="IPR016140">
    <property type="entry name" value="Bifunc_inhib/LTP/seed_store"/>
</dbReference>
<proteinExistence type="predicted"/>
<dbReference type="InterPro" id="IPR036312">
    <property type="entry name" value="Bifun_inhib/LTP/seed_sf"/>
</dbReference>
<dbReference type="CDD" id="cd00010">
    <property type="entry name" value="AAI_LTSS"/>
    <property type="match status" value="1"/>
</dbReference>
<dbReference type="PANTHER" id="PTHR33122:SF4">
    <property type="entry name" value="OS04G0415800 PROTEIN"/>
    <property type="match status" value="1"/>
</dbReference>
<gene>
    <name evidence="4" type="primary">LOC120268339</name>
</gene>
<feature type="transmembrane region" description="Helical" evidence="1">
    <location>
        <begin position="6"/>
        <end position="23"/>
    </location>
</feature>
<keyword evidence="1" id="KW-0472">Membrane</keyword>
<dbReference type="SUPFAM" id="SSF47699">
    <property type="entry name" value="Bifunctional inhibitor/lipid-transfer protein/seed storage 2S albumin"/>
    <property type="match status" value="1"/>
</dbReference>
<dbReference type="RefSeq" id="XP_039131710.1">
    <property type="nucleotide sequence ID" value="XM_039275776.1"/>
</dbReference>
<keyword evidence="1" id="KW-0812">Transmembrane</keyword>
<dbReference type="Proteomes" id="UP001515500">
    <property type="component" value="Chromosome 9"/>
</dbReference>
<dbReference type="InterPro" id="IPR039265">
    <property type="entry name" value="DIR1-like"/>
</dbReference>
<protein>
    <submittedName>
        <fullName evidence="4">Uncharacterized protein LOC120268339</fullName>
    </submittedName>
</protein>